<dbReference type="STRING" id="1071380.I2GUP8"/>
<dbReference type="PANTHER" id="PTHR31737:SF2">
    <property type="entry name" value="PROTEIN TOS1"/>
    <property type="match status" value="1"/>
</dbReference>
<reference evidence="12 13" key="1">
    <citation type="journal article" date="2011" name="Proc. Natl. Acad. Sci. U.S.A.">
        <title>Evolutionary erosion of yeast sex chromosomes by mating-type switching accidents.</title>
        <authorList>
            <person name="Gordon J.L."/>
            <person name="Armisen D."/>
            <person name="Proux-Wera E."/>
            <person name="Oheigeartaigh S.S."/>
            <person name="Byrne K.P."/>
            <person name="Wolfe K.H."/>
        </authorList>
    </citation>
    <scope>NUCLEOTIDE SEQUENCE [LARGE SCALE GENOMIC DNA]</scope>
    <source>
        <strain evidence="13">ATCC 34711 / CBS 6284 / DSM 70876 / NBRC 10599 / NRRL Y-10934 / UCD 77-7</strain>
    </source>
</reference>
<keyword evidence="6" id="KW-0326">Glycosidase</keyword>
<dbReference type="InterPro" id="IPR018805">
    <property type="entry name" value="YJL171C/Tos1_C"/>
</dbReference>
<evidence type="ECO:0000256" key="6">
    <source>
        <dbReference type="ARBA" id="ARBA00023295"/>
    </source>
</evidence>
<keyword evidence="4 9" id="KW-0732">Signal</keyword>
<evidence type="ECO:0000256" key="8">
    <source>
        <dbReference type="SAM" id="MobiDB-lite"/>
    </source>
</evidence>
<dbReference type="Pfam" id="PF10287">
    <property type="entry name" value="YJL171C_Tos1_C"/>
    <property type="match status" value="1"/>
</dbReference>
<evidence type="ECO:0000256" key="5">
    <source>
        <dbReference type="ARBA" id="ARBA00022801"/>
    </source>
</evidence>
<evidence type="ECO:0000256" key="9">
    <source>
        <dbReference type="SAM" id="SignalP"/>
    </source>
</evidence>
<feature type="signal peptide" evidence="9">
    <location>
        <begin position="1"/>
        <end position="21"/>
    </location>
</feature>
<gene>
    <name evidence="12" type="primary">TBLA0A00500</name>
    <name evidence="12" type="ORF">TBLA_0A00500</name>
</gene>
<dbReference type="eggNOG" id="ENOG502QSI7">
    <property type="taxonomic scope" value="Eukaryota"/>
</dbReference>
<evidence type="ECO:0000256" key="2">
    <source>
        <dbReference type="ARBA" id="ARBA00006055"/>
    </source>
</evidence>
<keyword evidence="5" id="KW-0378">Hydrolase</keyword>
<protein>
    <recommendedName>
        <fullName evidence="3">glucan endo-1,3-beta-D-glucosidase</fullName>
        <ecNumber evidence="3">3.2.1.39</ecNumber>
    </recommendedName>
</protein>
<comment type="catalytic activity">
    <reaction evidence="1">
        <text>Hydrolysis of (1-&gt;3)-beta-D-glucosidic linkages in (1-&gt;3)-beta-D-glucans.</text>
        <dbReference type="EC" id="3.2.1.39"/>
    </reaction>
</comment>
<evidence type="ECO:0000313" key="12">
    <source>
        <dbReference type="EMBL" id="CCH57850.1"/>
    </source>
</evidence>
<dbReference type="EMBL" id="HE806316">
    <property type="protein sequence ID" value="CCH57850.1"/>
    <property type="molecule type" value="Genomic_DNA"/>
</dbReference>
<evidence type="ECO:0000313" key="13">
    <source>
        <dbReference type="Proteomes" id="UP000002866"/>
    </source>
</evidence>
<dbReference type="GO" id="GO:0071555">
    <property type="term" value="P:cell wall organization"/>
    <property type="evidence" value="ECO:0007669"/>
    <property type="project" value="UniProtKB-KW"/>
</dbReference>
<dbReference type="InterPro" id="IPR018807">
    <property type="entry name" value="YJL171C/Tos1_N"/>
</dbReference>
<dbReference type="Pfam" id="PF10290">
    <property type="entry name" value="YJL171C_Tos1_N"/>
    <property type="match status" value="1"/>
</dbReference>
<evidence type="ECO:0000256" key="3">
    <source>
        <dbReference type="ARBA" id="ARBA00012780"/>
    </source>
</evidence>
<evidence type="ECO:0000256" key="1">
    <source>
        <dbReference type="ARBA" id="ARBA00000382"/>
    </source>
</evidence>
<organism evidence="12 13">
    <name type="scientific">Henningerozyma blattae (strain ATCC 34711 / CBS 6284 / DSM 70876 / NBRC 10599 / NRRL Y-10934 / UCD 77-7)</name>
    <name type="common">Yeast</name>
    <name type="synonym">Tetrapisispora blattae</name>
    <dbReference type="NCBI Taxonomy" id="1071380"/>
    <lineage>
        <taxon>Eukaryota</taxon>
        <taxon>Fungi</taxon>
        <taxon>Dikarya</taxon>
        <taxon>Ascomycota</taxon>
        <taxon>Saccharomycotina</taxon>
        <taxon>Saccharomycetes</taxon>
        <taxon>Saccharomycetales</taxon>
        <taxon>Saccharomycetaceae</taxon>
        <taxon>Henningerozyma</taxon>
    </lineage>
</organism>
<feature type="domain" description="Cell wall protein YJL171C/Tos1 C-terminal" evidence="10">
    <location>
        <begin position="154"/>
        <end position="386"/>
    </location>
</feature>
<dbReference type="OMA" id="WAGSKFF"/>
<evidence type="ECO:0000259" key="10">
    <source>
        <dbReference type="Pfam" id="PF10287"/>
    </source>
</evidence>
<dbReference type="HOGENOM" id="CLU_030276_0_0_1"/>
<dbReference type="InParanoid" id="I2GUP8"/>
<dbReference type="Gene3D" id="2.60.120.200">
    <property type="match status" value="1"/>
</dbReference>
<dbReference type="AlphaFoldDB" id="I2GUP8"/>
<evidence type="ECO:0000256" key="7">
    <source>
        <dbReference type="ARBA" id="ARBA00023316"/>
    </source>
</evidence>
<dbReference type="RefSeq" id="XP_004177369.1">
    <property type="nucleotide sequence ID" value="XM_004177321.1"/>
</dbReference>
<dbReference type="GO" id="GO:0009277">
    <property type="term" value="C:fungal-type cell wall"/>
    <property type="evidence" value="ECO:0007669"/>
    <property type="project" value="TreeGrafter"/>
</dbReference>
<dbReference type="GeneID" id="14493155"/>
<dbReference type="EC" id="3.2.1.39" evidence="3"/>
<dbReference type="OrthoDB" id="118256at2759"/>
<feature type="region of interest" description="Disordered" evidence="8">
    <location>
        <begin position="317"/>
        <end position="343"/>
    </location>
</feature>
<dbReference type="GO" id="GO:0042973">
    <property type="term" value="F:glucan endo-1,3-beta-D-glucosidase activity"/>
    <property type="evidence" value="ECO:0007669"/>
    <property type="project" value="UniProtKB-EC"/>
</dbReference>
<feature type="chain" id="PRO_5003659941" description="glucan endo-1,3-beta-D-glucosidase" evidence="9">
    <location>
        <begin position="22"/>
        <end position="397"/>
    </location>
</feature>
<keyword evidence="13" id="KW-1185">Reference proteome</keyword>
<comment type="similarity">
    <text evidence="2">Belongs to the PGA52 family.</text>
</comment>
<name>I2GUP8_HENB6</name>
<evidence type="ECO:0000259" key="11">
    <source>
        <dbReference type="Pfam" id="PF10290"/>
    </source>
</evidence>
<dbReference type="Proteomes" id="UP000002866">
    <property type="component" value="Chromosome 1"/>
</dbReference>
<evidence type="ECO:0000256" key="4">
    <source>
        <dbReference type="ARBA" id="ARBA00022729"/>
    </source>
</evidence>
<sequence>MTKITFLLFLLSIPIIKFTDASSAQAIVYSNVAMSGSYQDITNMDENSGVCSQKSYAVSGNIAPLDEELSVHFRGPIRIVQFGVYSSSGGGTNLKKRDFDESITDKITSSQEGHRHKKPHSSNSLIQIINDQKNFPSITSLPKDLFVNKEVSSSSWSRIAYYTPGTSSNCVFMNHQGGSGSGTFSIAFGNSISYASSDGKSCASSPQTLNDVTLGSNVEVIIFSSTQCSSNDCGYCRSNIPAYHGFGGATKMFVFEFSMPHDSGGSTVNQDMPAVWLLNAKIPRTLQYGNSQCSCWATGCGELDLFEIISSGSNDLTTTLHDGQGKPGSAQGGGGSGSTFSRPTQGTKKYVVIFNGNDKSIHLVELDDGEISTFGGTISGDQVSGWLSKTGAVVNLS</sequence>
<keyword evidence="7" id="KW-0961">Cell wall biogenesis/degradation</keyword>
<proteinExistence type="inferred from homology"/>
<dbReference type="PANTHER" id="PTHR31737">
    <property type="entry name" value="PROTEIN TOS1"/>
    <property type="match status" value="1"/>
</dbReference>
<dbReference type="KEGG" id="tbl:TBLA_0A00500"/>
<feature type="domain" description="Cell wall protein YJL171C/Tos1 N-terminal" evidence="11">
    <location>
        <begin position="25"/>
        <end position="86"/>
    </location>
</feature>
<accession>I2GUP8</accession>